<sequence length="200" mass="22683">MWGTLGEVIEIDAEELAPELLDEWLEPEPASRLMEHLWLTYLDGREPLDDESGSVEDALRFLAIAKFVGGALAVACGQEPLDPWEWAEIPERLIHPFALGYQLANRGIEADFERGFNGNLNALIGDFEDEVVRELGQRMPFSDFFVCLLGARRGVEQFPVSDADMEEHDIELAVMNPEQGMLLDYITESWPREPAKERLH</sequence>
<dbReference type="EMBL" id="VOBL01000013">
    <property type="protein sequence ID" value="KAA0975968.1"/>
    <property type="molecule type" value="Genomic_DNA"/>
</dbReference>
<name>A0A5B0EB84_9MICC</name>
<proteinExistence type="predicted"/>
<protein>
    <submittedName>
        <fullName evidence="1">Uncharacterized protein</fullName>
    </submittedName>
</protein>
<evidence type="ECO:0000313" key="2">
    <source>
        <dbReference type="Proteomes" id="UP000323856"/>
    </source>
</evidence>
<dbReference type="Proteomes" id="UP000323856">
    <property type="component" value="Unassembled WGS sequence"/>
</dbReference>
<gene>
    <name evidence="1" type="ORF">FQ154_12990</name>
</gene>
<reference evidence="1 2" key="1">
    <citation type="submission" date="2019-07" db="EMBL/GenBank/DDBJ databases">
        <title>Analysis of the biochemical properties, biological activity and biotechnological potential of siderophores and biosurfactants produced by Antarctic psychrotolerant bacteria.</title>
        <authorList>
            <person name="Styczynski M."/>
            <person name="Krucon T."/>
            <person name="Decewicz P."/>
            <person name="Dziewit L."/>
        </authorList>
    </citation>
    <scope>NUCLEOTIDE SEQUENCE [LARGE SCALE GENOMIC DNA]</scope>
    <source>
        <strain evidence="1 2">ANT_H27</strain>
    </source>
</reference>
<dbReference type="OrthoDB" id="9936721at2"/>
<comment type="caution">
    <text evidence="1">The sequence shown here is derived from an EMBL/GenBank/DDBJ whole genome shotgun (WGS) entry which is preliminary data.</text>
</comment>
<dbReference type="AlphaFoldDB" id="A0A5B0EB84"/>
<organism evidence="1 2">
    <name type="scientific">Paeniglutamicibacter gangotriensis</name>
    <dbReference type="NCBI Taxonomy" id="254787"/>
    <lineage>
        <taxon>Bacteria</taxon>
        <taxon>Bacillati</taxon>
        <taxon>Actinomycetota</taxon>
        <taxon>Actinomycetes</taxon>
        <taxon>Micrococcales</taxon>
        <taxon>Micrococcaceae</taxon>
        <taxon>Paeniglutamicibacter</taxon>
    </lineage>
</organism>
<accession>A0A5B0EB84</accession>
<evidence type="ECO:0000313" key="1">
    <source>
        <dbReference type="EMBL" id="KAA0975968.1"/>
    </source>
</evidence>
<dbReference type="RefSeq" id="WP_149620046.1">
    <property type="nucleotide sequence ID" value="NZ_JBITUG010000001.1"/>
</dbReference>